<dbReference type="Gene3D" id="3.90.25.10">
    <property type="entry name" value="UDP-galactose 4-epimerase, domain 1"/>
    <property type="match status" value="1"/>
</dbReference>
<name>C7RGE5_ANAPD</name>
<accession>C7RGE5</accession>
<comment type="function">
    <text evidence="2">Catalyzes the reduction of dTDP-6-deoxy-L-lyxo-4-hexulose to yield dTDP-L-rhamnose.</text>
</comment>
<dbReference type="PANTHER" id="PTHR10491:SF4">
    <property type="entry name" value="METHIONINE ADENOSYLTRANSFERASE 2 SUBUNIT BETA"/>
    <property type="match status" value="1"/>
</dbReference>
<dbReference type="Gene3D" id="3.40.50.720">
    <property type="entry name" value="NAD(P)-binding Rossmann-like Domain"/>
    <property type="match status" value="1"/>
</dbReference>
<dbReference type="GO" id="GO:0019305">
    <property type="term" value="P:dTDP-rhamnose biosynthetic process"/>
    <property type="evidence" value="ECO:0007669"/>
    <property type="project" value="UniProtKB-UniPathway"/>
</dbReference>
<dbReference type="EC" id="1.1.1.133" evidence="2"/>
<organism evidence="4 5">
    <name type="scientific">Anaerococcus prevotii (strain ATCC 9321 / DSM 20548 / JCM 6508 / NCTC 11806 / PC1)</name>
    <name type="common">Peptostreptococcus prevotii</name>
    <name type="synonym">Peptococcus prevotii</name>
    <dbReference type="NCBI Taxonomy" id="525919"/>
    <lineage>
        <taxon>Bacteria</taxon>
        <taxon>Bacillati</taxon>
        <taxon>Bacillota</taxon>
        <taxon>Tissierellia</taxon>
        <taxon>Tissierellales</taxon>
        <taxon>Peptoniphilaceae</taxon>
        <taxon>Anaerococcus</taxon>
    </lineage>
</organism>
<dbReference type="InterPro" id="IPR029903">
    <property type="entry name" value="RmlD-like-bd"/>
</dbReference>
<dbReference type="HOGENOM" id="CLU_045518_1_2_9"/>
<dbReference type="PANTHER" id="PTHR10491">
    <property type="entry name" value="DTDP-4-DEHYDRORHAMNOSE REDUCTASE"/>
    <property type="match status" value="1"/>
</dbReference>
<dbReference type="UniPathway" id="UPA00124"/>
<evidence type="ECO:0000256" key="2">
    <source>
        <dbReference type="RuleBase" id="RU364082"/>
    </source>
</evidence>
<keyword evidence="2" id="KW-0521">NADP</keyword>
<dbReference type="AlphaFoldDB" id="C7RGE5"/>
<dbReference type="CDD" id="cd05254">
    <property type="entry name" value="dTDP_HR_like_SDR_e"/>
    <property type="match status" value="1"/>
</dbReference>
<keyword evidence="2" id="KW-0560">Oxidoreductase</keyword>
<dbReference type="STRING" id="525919.Apre_0509"/>
<dbReference type="GO" id="GO:0008831">
    <property type="term" value="F:dTDP-4-dehydrorhamnose reductase activity"/>
    <property type="evidence" value="ECO:0007669"/>
    <property type="project" value="UniProtKB-EC"/>
</dbReference>
<evidence type="ECO:0000313" key="4">
    <source>
        <dbReference type="EMBL" id="ACV28556.1"/>
    </source>
</evidence>
<feature type="domain" description="RmlD-like substrate binding" evidence="3">
    <location>
        <begin position="8"/>
        <end position="280"/>
    </location>
</feature>
<evidence type="ECO:0000256" key="1">
    <source>
        <dbReference type="ARBA" id="ARBA00010944"/>
    </source>
</evidence>
<dbReference type="InterPro" id="IPR036291">
    <property type="entry name" value="NAD(P)-bd_dom_sf"/>
</dbReference>
<dbReference type="eggNOG" id="COG1091">
    <property type="taxonomic scope" value="Bacteria"/>
</dbReference>
<dbReference type="GO" id="GO:0005829">
    <property type="term" value="C:cytosol"/>
    <property type="evidence" value="ECO:0007669"/>
    <property type="project" value="TreeGrafter"/>
</dbReference>
<dbReference type="EMBL" id="CP001708">
    <property type="protein sequence ID" value="ACV28556.1"/>
    <property type="molecule type" value="Genomic_DNA"/>
</dbReference>
<evidence type="ECO:0000259" key="3">
    <source>
        <dbReference type="Pfam" id="PF04321"/>
    </source>
</evidence>
<dbReference type="RefSeq" id="WP_015777467.1">
    <property type="nucleotide sequence ID" value="NC_013171.1"/>
</dbReference>
<gene>
    <name evidence="4" type="ordered locus">Apre_0509</name>
</gene>
<sequence>MKLGVRDKIWITGSHGRLGSTIYRYLDPIDAEIVATDKNEVDITNQKEVSTFIERLRPTIIVNASGLSKKNECEKNPDEAYLLNAIGAKNIAIAANRHQTKIVQLSTGDVFDGNTINPFKEIDTPRPNTVYGKSKFLGEEFVRNFSNYYFIIRVSRLYSRENAFVENIIDQAKKGKVIMPKDRISSPTPAFELSKFLIELIKTSNFGTYHASCEGYCSHKEFAQEVMNYMGLEAEIEEVIDESKVDMVPSFRGIRNYYLDITGGYRFNDWKSALHEYIDKEGLNGKK</sequence>
<dbReference type="InterPro" id="IPR005913">
    <property type="entry name" value="dTDP_dehydrorham_reduct"/>
</dbReference>
<protein>
    <recommendedName>
        <fullName evidence="2">dTDP-4-dehydrorhamnose reductase</fullName>
        <ecNumber evidence="2">1.1.1.133</ecNumber>
    </recommendedName>
</protein>
<dbReference type="Pfam" id="PF04321">
    <property type="entry name" value="RmlD_sub_bind"/>
    <property type="match status" value="1"/>
</dbReference>
<comment type="pathway">
    <text evidence="2">Carbohydrate biosynthesis; dTDP-L-rhamnose biosynthesis.</text>
</comment>
<keyword evidence="5" id="KW-1185">Reference proteome</keyword>
<dbReference type="OrthoDB" id="9803892at2"/>
<dbReference type="SUPFAM" id="SSF51735">
    <property type="entry name" value="NAD(P)-binding Rossmann-fold domains"/>
    <property type="match status" value="1"/>
</dbReference>
<dbReference type="Proteomes" id="UP000002294">
    <property type="component" value="Chromosome"/>
</dbReference>
<proteinExistence type="inferred from homology"/>
<dbReference type="KEGG" id="apr:Apre_0509"/>
<evidence type="ECO:0000313" key="5">
    <source>
        <dbReference type="Proteomes" id="UP000002294"/>
    </source>
</evidence>
<reference evidence="4 5" key="1">
    <citation type="journal article" date="2009" name="Stand. Genomic Sci.">
        <title>Complete genome sequence of Anaerococcus prevotii type strain (PC1).</title>
        <authorList>
            <person name="Labutti K."/>
            <person name="Pukall R."/>
            <person name="Steenblock K."/>
            <person name="Glavina Del Rio T."/>
            <person name="Tice H."/>
            <person name="Copeland A."/>
            <person name="Cheng J.F."/>
            <person name="Lucas S."/>
            <person name="Chen F."/>
            <person name="Nolan M."/>
            <person name="Bruce D."/>
            <person name="Goodwin L."/>
            <person name="Pitluck S."/>
            <person name="Ivanova N."/>
            <person name="Mavromatis K."/>
            <person name="Ovchinnikova G."/>
            <person name="Pati A."/>
            <person name="Chen A."/>
            <person name="Palaniappan K."/>
            <person name="Land M."/>
            <person name="Hauser L."/>
            <person name="Chang Y.J."/>
            <person name="Jeffries C.D."/>
            <person name="Chain P."/>
            <person name="Saunders E."/>
            <person name="Brettin T."/>
            <person name="Detter J.C."/>
            <person name="Han C."/>
            <person name="Goker M."/>
            <person name="Bristow J."/>
            <person name="Eisen J.A."/>
            <person name="Markowitz V."/>
            <person name="Hugenholtz P."/>
            <person name="Kyrpides N.C."/>
            <person name="Klenk H.P."/>
            <person name="Lapidus A."/>
        </authorList>
    </citation>
    <scope>NUCLEOTIDE SEQUENCE [LARGE SCALE GENOMIC DNA]</scope>
    <source>
        <strain evidence="5">ATCC 9321 / DSM 20548 / JCM 6508 / NCTC 11806 / PC1</strain>
    </source>
</reference>
<comment type="similarity">
    <text evidence="1 2">Belongs to the dTDP-4-dehydrorhamnose reductase family.</text>
</comment>